<evidence type="ECO:0000256" key="1">
    <source>
        <dbReference type="SAM" id="Phobius"/>
    </source>
</evidence>
<dbReference type="AlphaFoldDB" id="A0A5S3YW21"/>
<dbReference type="OrthoDB" id="341887at2"/>
<keyword evidence="1" id="KW-0812">Transmembrane</keyword>
<feature type="transmembrane region" description="Helical" evidence="1">
    <location>
        <begin position="344"/>
        <end position="366"/>
    </location>
</feature>
<organism evidence="3 4">
    <name type="scientific">Pseudoalteromonas phenolica</name>
    <dbReference type="NCBI Taxonomy" id="161398"/>
    <lineage>
        <taxon>Bacteria</taxon>
        <taxon>Pseudomonadati</taxon>
        <taxon>Pseudomonadota</taxon>
        <taxon>Gammaproteobacteria</taxon>
        <taxon>Alteromonadales</taxon>
        <taxon>Pseudoalteromonadaceae</taxon>
        <taxon>Pseudoalteromonas</taxon>
    </lineage>
</organism>
<feature type="domain" description="Acyltransferase 3" evidence="2">
    <location>
        <begin position="8"/>
        <end position="363"/>
    </location>
</feature>
<reference evidence="3 4" key="1">
    <citation type="submission" date="2017-12" db="EMBL/GenBank/DDBJ databases">
        <authorList>
            <person name="Paulsen S."/>
            <person name="Gram L.K."/>
        </authorList>
    </citation>
    <scope>NUCLEOTIDE SEQUENCE [LARGE SCALE GENOMIC DNA]</scope>
    <source>
        <strain evidence="3 4">S1189</strain>
    </source>
</reference>
<feature type="transmembrane region" description="Helical" evidence="1">
    <location>
        <begin position="318"/>
        <end position="338"/>
    </location>
</feature>
<feature type="transmembrane region" description="Helical" evidence="1">
    <location>
        <begin position="139"/>
        <end position="158"/>
    </location>
</feature>
<dbReference type="Proteomes" id="UP000307362">
    <property type="component" value="Unassembled WGS sequence"/>
</dbReference>
<dbReference type="InterPro" id="IPR050623">
    <property type="entry name" value="Glucan_succinyl_AcylTrfase"/>
</dbReference>
<evidence type="ECO:0000259" key="2">
    <source>
        <dbReference type="Pfam" id="PF01757"/>
    </source>
</evidence>
<feature type="transmembrane region" description="Helical" evidence="1">
    <location>
        <begin position="284"/>
        <end position="306"/>
    </location>
</feature>
<dbReference type="RefSeq" id="WP_138567391.1">
    <property type="nucleotide sequence ID" value="NZ_PNCM01000017.1"/>
</dbReference>
<keyword evidence="3" id="KW-0808">Transferase</keyword>
<dbReference type="Pfam" id="PF01757">
    <property type="entry name" value="Acyl_transf_3"/>
    <property type="match status" value="1"/>
</dbReference>
<feature type="transmembrane region" description="Helical" evidence="1">
    <location>
        <begin position="53"/>
        <end position="77"/>
    </location>
</feature>
<evidence type="ECO:0000313" key="3">
    <source>
        <dbReference type="EMBL" id="TMP81069.1"/>
    </source>
</evidence>
<keyword evidence="3" id="KW-0012">Acyltransferase</keyword>
<accession>A0A5S3YW21</accession>
<gene>
    <name evidence="3" type="ORF">CWB73_09465</name>
</gene>
<dbReference type="GO" id="GO:0016747">
    <property type="term" value="F:acyltransferase activity, transferring groups other than amino-acyl groups"/>
    <property type="evidence" value="ECO:0007669"/>
    <property type="project" value="InterPro"/>
</dbReference>
<evidence type="ECO:0000313" key="4">
    <source>
        <dbReference type="Proteomes" id="UP000307362"/>
    </source>
</evidence>
<reference evidence="4" key="2">
    <citation type="submission" date="2019-06" db="EMBL/GenBank/DDBJ databases">
        <title>Co-occurence of chitin degradation, pigmentation and bioactivity in marine Pseudoalteromonas.</title>
        <authorList>
            <person name="Sonnenschein E.C."/>
            <person name="Bech P.K."/>
        </authorList>
    </citation>
    <scope>NUCLEOTIDE SEQUENCE [LARGE SCALE GENOMIC DNA]</scope>
    <source>
        <strain evidence="4">S1189</strain>
    </source>
</reference>
<feature type="transmembrane region" description="Helical" evidence="1">
    <location>
        <begin position="206"/>
        <end position="223"/>
    </location>
</feature>
<dbReference type="EMBL" id="PNCM01000017">
    <property type="protein sequence ID" value="TMP81069.1"/>
    <property type="molecule type" value="Genomic_DNA"/>
</dbReference>
<proteinExistence type="predicted"/>
<feature type="transmembrane region" description="Helical" evidence="1">
    <location>
        <begin position="97"/>
        <end position="119"/>
    </location>
</feature>
<keyword evidence="1" id="KW-0472">Membrane</keyword>
<keyword evidence="1" id="KW-1133">Transmembrane helix</keyword>
<dbReference type="InterPro" id="IPR002656">
    <property type="entry name" value="Acyl_transf_3_dom"/>
</dbReference>
<dbReference type="PANTHER" id="PTHR36927">
    <property type="entry name" value="BLR4337 PROTEIN"/>
    <property type="match status" value="1"/>
</dbReference>
<sequence length="389" mass="44111">MKTSQRFHFIDNLRSIALLLGIIFHAALAYGPHFQNIWIAADTTATHPFFDYLSLWLHLFRMPLFFLIAGFCSLLLIEKYGSKGFITHRLKRVLLPFLVFFPLAGAAYSHALTWGASIVQSVPPILTLFAQMEPVLSTMHLWFLWYLIQFCTVLWLLQKSNTLLKLLLNKIVHPVSLCLVIPLIIFVSLIDQPVPFPAPDKLTPTFWAYGFYGTLYLLGAGVYHRKDKIVKITCFSKAVTVIAMMSLVTYFMIIPEAPTLTIIKQAAASGQFSPSGSWHVLQSAIQTIAIISWTALVLMLGLRYLNQQSVQSRFISDASYWVYLVHVPVLIYIQMPLINLECSAILKFIISVAVTFTLSLLSYYLLVRSTWLGVFLNGKKQNARIRAIK</sequence>
<feature type="transmembrane region" description="Helical" evidence="1">
    <location>
        <begin position="235"/>
        <end position="254"/>
    </location>
</feature>
<comment type="caution">
    <text evidence="3">The sequence shown here is derived from an EMBL/GenBank/DDBJ whole genome shotgun (WGS) entry which is preliminary data.</text>
</comment>
<feature type="transmembrane region" description="Helical" evidence="1">
    <location>
        <begin position="170"/>
        <end position="190"/>
    </location>
</feature>
<protein>
    <submittedName>
        <fullName evidence="3">Acyltransferase</fullName>
    </submittedName>
</protein>
<dbReference type="PANTHER" id="PTHR36927:SF1">
    <property type="entry name" value="MDO-LIKE PROTEIN"/>
    <property type="match status" value="1"/>
</dbReference>
<name>A0A5S3YW21_9GAMM</name>